<evidence type="ECO:0000313" key="3">
    <source>
        <dbReference type="Proteomes" id="UP000822476"/>
    </source>
</evidence>
<evidence type="ECO:0000256" key="1">
    <source>
        <dbReference type="ARBA" id="ARBA00009817"/>
    </source>
</evidence>
<sequence>MLASEHMPDDLFTIIKCFGCINIVECFVEPRTWLSCEYSGVKYSEGWTECVQKMSRYFDGENDESVRRHVIFSILWNYAQSDHKKIPFGCPMSIQIKPSEGPACESTLVFNSSLPNKGLGAPKTTVPGLQLNEWPKLHVYCRPFLGPNTEEKFRDETLCFADTLGCIHLKFKPDPYYWVVCSFPNTAQVHTQIWFIVDE</sequence>
<dbReference type="SUPFAM" id="SSF55136">
    <property type="entry name" value="Probable bacterial effector-binding domain"/>
    <property type="match status" value="1"/>
</dbReference>
<protein>
    <submittedName>
        <fullName evidence="2">Uncharacterized protein</fullName>
    </submittedName>
</protein>
<dbReference type="InterPro" id="IPR011256">
    <property type="entry name" value="Reg_factor_effector_dom_sf"/>
</dbReference>
<organism evidence="2 3">
    <name type="scientific">Paragonimus skrjabini miyazakii</name>
    <dbReference type="NCBI Taxonomy" id="59628"/>
    <lineage>
        <taxon>Eukaryota</taxon>
        <taxon>Metazoa</taxon>
        <taxon>Spiralia</taxon>
        <taxon>Lophotrochozoa</taxon>
        <taxon>Platyhelminthes</taxon>
        <taxon>Trematoda</taxon>
        <taxon>Digenea</taxon>
        <taxon>Plagiorchiida</taxon>
        <taxon>Troglotremata</taxon>
        <taxon>Troglotrematidae</taxon>
        <taxon>Paragonimus</taxon>
    </lineage>
</organism>
<name>A0A8S9Z7R3_9TREM</name>
<dbReference type="InterPro" id="IPR006917">
    <property type="entry name" value="SOUL_heme-bd"/>
</dbReference>
<dbReference type="OrthoDB" id="6424451at2759"/>
<dbReference type="EMBL" id="JTDE01000332">
    <property type="protein sequence ID" value="KAF7261566.1"/>
    <property type="molecule type" value="Genomic_DNA"/>
</dbReference>
<evidence type="ECO:0000313" key="2">
    <source>
        <dbReference type="EMBL" id="KAF7261566.1"/>
    </source>
</evidence>
<proteinExistence type="inferred from homology"/>
<keyword evidence="3" id="KW-1185">Reference proteome</keyword>
<dbReference type="Pfam" id="PF04832">
    <property type="entry name" value="SOUL"/>
    <property type="match status" value="1"/>
</dbReference>
<reference evidence="2" key="1">
    <citation type="submission" date="2019-07" db="EMBL/GenBank/DDBJ databases">
        <title>Annotation for the trematode Paragonimus miyazaki's.</title>
        <authorList>
            <person name="Choi Y.-J."/>
        </authorList>
    </citation>
    <scope>NUCLEOTIDE SEQUENCE</scope>
    <source>
        <strain evidence="2">Japan</strain>
    </source>
</reference>
<dbReference type="Proteomes" id="UP000822476">
    <property type="component" value="Unassembled WGS sequence"/>
</dbReference>
<dbReference type="AlphaFoldDB" id="A0A8S9Z7R3"/>
<dbReference type="Gene3D" id="3.20.80.10">
    <property type="entry name" value="Regulatory factor, effector binding domain"/>
    <property type="match status" value="1"/>
</dbReference>
<comment type="caution">
    <text evidence="2">The sequence shown here is derived from an EMBL/GenBank/DDBJ whole genome shotgun (WGS) entry which is preliminary data.</text>
</comment>
<gene>
    <name evidence="2" type="ORF">EG68_02187</name>
</gene>
<accession>A0A8S9Z7R3</accession>
<comment type="similarity">
    <text evidence="1">Belongs to the HEBP family.</text>
</comment>